<organism evidence="8 9">
    <name type="scientific">Klebsormidium nitens</name>
    <name type="common">Green alga</name>
    <name type="synonym">Ulothrix nitens</name>
    <dbReference type="NCBI Taxonomy" id="105231"/>
    <lineage>
        <taxon>Eukaryota</taxon>
        <taxon>Viridiplantae</taxon>
        <taxon>Streptophyta</taxon>
        <taxon>Klebsormidiophyceae</taxon>
        <taxon>Klebsormidiales</taxon>
        <taxon>Klebsormidiaceae</taxon>
        <taxon>Klebsormidium</taxon>
    </lineage>
</organism>
<feature type="compositionally biased region" description="Basic and acidic residues" evidence="6">
    <location>
        <begin position="131"/>
        <end position="148"/>
    </location>
</feature>
<evidence type="ECO:0000256" key="6">
    <source>
        <dbReference type="SAM" id="MobiDB-lite"/>
    </source>
</evidence>
<reference evidence="8 9" key="1">
    <citation type="journal article" date="2014" name="Nat. Commun.">
        <title>Klebsormidium flaccidum genome reveals primary factors for plant terrestrial adaptation.</title>
        <authorList>
            <person name="Hori K."/>
            <person name="Maruyama F."/>
            <person name="Fujisawa T."/>
            <person name="Togashi T."/>
            <person name="Yamamoto N."/>
            <person name="Seo M."/>
            <person name="Sato S."/>
            <person name="Yamada T."/>
            <person name="Mori H."/>
            <person name="Tajima N."/>
            <person name="Moriyama T."/>
            <person name="Ikeuchi M."/>
            <person name="Watanabe M."/>
            <person name="Wada H."/>
            <person name="Kobayashi K."/>
            <person name="Saito M."/>
            <person name="Masuda T."/>
            <person name="Sasaki-Sekimoto Y."/>
            <person name="Mashiguchi K."/>
            <person name="Awai K."/>
            <person name="Shimojima M."/>
            <person name="Masuda S."/>
            <person name="Iwai M."/>
            <person name="Nobusawa T."/>
            <person name="Narise T."/>
            <person name="Kondo S."/>
            <person name="Saito H."/>
            <person name="Sato R."/>
            <person name="Murakawa M."/>
            <person name="Ihara Y."/>
            <person name="Oshima-Yamada Y."/>
            <person name="Ohtaka K."/>
            <person name="Satoh M."/>
            <person name="Sonobe K."/>
            <person name="Ishii M."/>
            <person name="Ohtani R."/>
            <person name="Kanamori-Sato M."/>
            <person name="Honoki R."/>
            <person name="Miyazaki D."/>
            <person name="Mochizuki H."/>
            <person name="Umetsu J."/>
            <person name="Higashi K."/>
            <person name="Shibata D."/>
            <person name="Kamiya Y."/>
            <person name="Sato N."/>
            <person name="Nakamura Y."/>
            <person name="Tabata S."/>
            <person name="Ida S."/>
            <person name="Kurokawa K."/>
            <person name="Ohta H."/>
        </authorList>
    </citation>
    <scope>NUCLEOTIDE SEQUENCE [LARGE SCALE GENOMIC DNA]</scope>
    <source>
        <strain evidence="8 9">NIES-2285</strain>
    </source>
</reference>
<feature type="region of interest" description="Disordered" evidence="6">
    <location>
        <begin position="131"/>
        <end position="179"/>
    </location>
</feature>
<keyword evidence="2" id="KW-0479">Metal-binding</keyword>
<evidence type="ECO:0000259" key="7">
    <source>
        <dbReference type="PROSITE" id="PS50115"/>
    </source>
</evidence>
<dbReference type="Proteomes" id="UP000054558">
    <property type="component" value="Unassembled WGS sequence"/>
</dbReference>
<dbReference type="GO" id="GO:0008270">
    <property type="term" value="F:zinc ion binding"/>
    <property type="evidence" value="ECO:0007669"/>
    <property type="project" value="UniProtKB-KW"/>
</dbReference>
<evidence type="ECO:0000256" key="1">
    <source>
        <dbReference type="ARBA" id="ARBA00022468"/>
    </source>
</evidence>
<evidence type="ECO:0000256" key="5">
    <source>
        <dbReference type="PROSITE-ProRule" id="PRU00288"/>
    </source>
</evidence>
<sequence>MVADKNSVTKEQHERHKKILDALLKQPENRCCADCGSRGPRWASVNLGVFLCIQCSGIHRSLGVHISQVRSATLDTWLPDQVAFIQSMGNQKANEYWEAELPSNFKRPSEQDRPAVESFIRAKYERKAFVARERRRSKEDRPASRHEGGYNSDHGPASRPPQHEERRGGAGPSQAAPARPTMAVKVPLPRAAASPAAAVPAPRVATSTAPPPKVESAPALMDLLSLADSPPKAPTSNTTAAPVPAAAPAANAGGWAAFPEPGQAAAPAAAPSAAATAPATSAPAGVPASTMSALTDLFTASTPGGPATSAPAAATPEKPKKNATDIMSLFDQGSPFMNPQQAQLQQQMMYMQQQQMGGMPGVYPGAMPGVAMPGVVPGSMPGVVSGAMPGVVPGGMPGMFPQPGAHASPEPSSSHMPVGGPFVPGMMPGFAPYAQGMPPAGFPGFYAAHQPGFAGPYSPAQAGGPLGGLGGPEQYQPQAPAAVPSGPAKKDAPGAQYDFSDLQAFAK</sequence>
<dbReference type="PANTHER" id="PTHR46419:SF2">
    <property type="entry name" value="ADP-RIBOSYLATION FACTOR GTPASE-ACTIVATING PROTEIN AGD5"/>
    <property type="match status" value="1"/>
</dbReference>
<dbReference type="AlphaFoldDB" id="A0A1Y1HWJ5"/>
<dbReference type="CDD" id="cd08204">
    <property type="entry name" value="ArfGap"/>
    <property type="match status" value="1"/>
</dbReference>
<proteinExistence type="predicted"/>
<keyword evidence="1" id="KW-0343">GTPase activation</keyword>
<dbReference type="Pfam" id="PF01412">
    <property type="entry name" value="ArfGap"/>
    <property type="match status" value="1"/>
</dbReference>
<feature type="region of interest" description="Disordered" evidence="6">
    <location>
        <begin position="194"/>
        <end position="215"/>
    </location>
</feature>
<dbReference type="EMBL" id="DF237081">
    <property type="protein sequence ID" value="GAQ83014.1"/>
    <property type="molecule type" value="Genomic_DNA"/>
</dbReference>
<dbReference type="PRINTS" id="PR00405">
    <property type="entry name" value="REVINTRACTNG"/>
</dbReference>
<dbReference type="SUPFAM" id="SSF57863">
    <property type="entry name" value="ArfGap/RecO-like zinc finger"/>
    <property type="match status" value="1"/>
</dbReference>
<evidence type="ECO:0000313" key="9">
    <source>
        <dbReference type="Proteomes" id="UP000054558"/>
    </source>
</evidence>
<feature type="compositionally biased region" description="Low complexity" evidence="6">
    <location>
        <begin position="194"/>
        <end position="208"/>
    </location>
</feature>
<dbReference type="GO" id="GO:0005096">
    <property type="term" value="F:GTPase activator activity"/>
    <property type="evidence" value="ECO:0007669"/>
    <property type="project" value="UniProtKB-KW"/>
</dbReference>
<dbReference type="FunFam" id="1.10.220.150:FF:000009">
    <property type="entry name" value="stromal membrane-associated protein 1 isoform X1"/>
    <property type="match status" value="1"/>
</dbReference>
<feature type="region of interest" description="Disordered" evidence="6">
    <location>
        <begin position="297"/>
        <end position="320"/>
    </location>
</feature>
<dbReference type="InterPro" id="IPR044520">
    <property type="entry name" value="ARF_GAP_AGD5/15"/>
</dbReference>
<accession>A0A1Y1HWJ5</accession>
<evidence type="ECO:0000256" key="4">
    <source>
        <dbReference type="ARBA" id="ARBA00022833"/>
    </source>
</evidence>
<keyword evidence="9" id="KW-1185">Reference proteome</keyword>
<protein>
    <submittedName>
        <fullName evidence="8">ARF GTPase-activating domain-containing protein</fullName>
    </submittedName>
</protein>
<dbReference type="STRING" id="105231.A0A1Y1HWJ5"/>
<keyword evidence="3 5" id="KW-0863">Zinc-finger</keyword>
<gene>
    <name evidence="8" type="ORF">KFL_001320220</name>
</gene>
<feature type="domain" description="Arf-GAP" evidence="7">
    <location>
        <begin position="17"/>
        <end position="137"/>
    </location>
</feature>
<dbReference type="OrthoDB" id="10266696at2759"/>
<dbReference type="PROSITE" id="PS50115">
    <property type="entry name" value="ARFGAP"/>
    <property type="match status" value="1"/>
</dbReference>
<dbReference type="InterPro" id="IPR038508">
    <property type="entry name" value="ArfGAP_dom_sf"/>
</dbReference>
<dbReference type="PANTHER" id="PTHR46419">
    <property type="entry name" value="ADP-RIBOSYLATION FACTOR GTPASE-ACTIVATING PROTEIN AGD5"/>
    <property type="match status" value="1"/>
</dbReference>
<evidence type="ECO:0000256" key="3">
    <source>
        <dbReference type="ARBA" id="ARBA00022771"/>
    </source>
</evidence>
<dbReference type="SMART" id="SM00105">
    <property type="entry name" value="ArfGap"/>
    <property type="match status" value="1"/>
</dbReference>
<dbReference type="InterPro" id="IPR001164">
    <property type="entry name" value="ArfGAP_dom"/>
</dbReference>
<dbReference type="Gene3D" id="1.10.220.150">
    <property type="entry name" value="Arf GTPase activating protein"/>
    <property type="match status" value="1"/>
</dbReference>
<dbReference type="OMA" id="STHWQRP"/>
<keyword evidence="4" id="KW-0862">Zinc</keyword>
<name>A0A1Y1HWJ5_KLENI</name>
<evidence type="ECO:0000313" key="8">
    <source>
        <dbReference type="EMBL" id="GAQ83014.1"/>
    </source>
</evidence>
<feature type="compositionally biased region" description="Low complexity" evidence="6">
    <location>
        <begin position="299"/>
        <end position="316"/>
    </location>
</feature>
<dbReference type="InterPro" id="IPR037278">
    <property type="entry name" value="ARFGAP/RecO"/>
</dbReference>
<evidence type="ECO:0000256" key="2">
    <source>
        <dbReference type="ARBA" id="ARBA00022723"/>
    </source>
</evidence>
<feature type="region of interest" description="Disordered" evidence="6">
    <location>
        <begin position="457"/>
        <end position="507"/>
    </location>
</feature>